<name>A0A0G2AS62_9BACT</name>
<reference evidence="1 2" key="1">
    <citation type="journal article" date="2015" name="Nature">
        <title>rRNA introns, odd ribosomes, and small enigmatic genomes across a large radiation of phyla.</title>
        <authorList>
            <person name="Brown C.T."/>
            <person name="Hug L.A."/>
            <person name="Thomas B.C."/>
            <person name="Sharon I."/>
            <person name="Castelle C.J."/>
            <person name="Singh A."/>
            <person name="Wilkins M.J."/>
            <person name="Williams K.H."/>
            <person name="Banfield J.F."/>
        </authorList>
    </citation>
    <scope>NUCLEOTIDE SEQUENCE [LARGE SCALE GENOMIC DNA]</scope>
</reference>
<comment type="caution">
    <text evidence="1">The sequence shown here is derived from an EMBL/GenBank/DDBJ whole genome shotgun (WGS) entry which is preliminary data.</text>
</comment>
<feature type="non-terminal residue" evidence="1">
    <location>
        <position position="1"/>
    </location>
</feature>
<evidence type="ECO:0000313" key="2">
    <source>
        <dbReference type="Proteomes" id="UP000034740"/>
    </source>
</evidence>
<evidence type="ECO:0000313" key="1">
    <source>
        <dbReference type="EMBL" id="KKW35604.1"/>
    </source>
</evidence>
<dbReference type="EMBL" id="LCRO01000006">
    <property type="protein sequence ID" value="KKW35604.1"/>
    <property type="molecule type" value="Genomic_DNA"/>
</dbReference>
<sequence length="40" mass="4513">YEYRDERRYKAADRAGKVLEGLELLGGGDEREGKNKGGKK</sequence>
<gene>
    <name evidence="1" type="ORF">UY83_C0006G0081</name>
</gene>
<dbReference type="AlphaFoldDB" id="A0A0G2AS62"/>
<protein>
    <submittedName>
        <fullName evidence="1">Uncharacterized protein</fullName>
    </submittedName>
</protein>
<proteinExistence type="predicted"/>
<dbReference type="Proteomes" id="UP000034740">
    <property type="component" value="Unassembled WGS sequence"/>
</dbReference>
<accession>A0A0G2AS62</accession>
<organism evidence="1 2">
    <name type="scientific">Candidatus Adlerbacteria bacterium GW2011_GWA1_54_10</name>
    <dbReference type="NCBI Taxonomy" id="1618605"/>
    <lineage>
        <taxon>Bacteria</taxon>
        <taxon>Candidatus Adleribacteriota</taxon>
    </lineage>
</organism>